<keyword evidence="4" id="KW-1003">Cell membrane</keyword>
<feature type="transmembrane region" description="Helical" evidence="12">
    <location>
        <begin position="26"/>
        <end position="48"/>
    </location>
</feature>
<dbReference type="EMBL" id="CP097770">
    <property type="protein sequence ID" value="URJ50392.2"/>
    <property type="molecule type" value="Genomic_DNA"/>
</dbReference>
<organism evidence="15 16">
    <name type="scientific">Paenibacillus polymyxa</name>
    <name type="common">Bacillus polymyxa</name>
    <dbReference type="NCBI Taxonomy" id="1406"/>
    <lineage>
        <taxon>Bacteria</taxon>
        <taxon>Bacillati</taxon>
        <taxon>Bacillota</taxon>
        <taxon>Bacilli</taxon>
        <taxon>Bacillales</taxon>
        <taxon>Paenibacillaceae</taxon>
        <taxon>Paenibacillus</taxon>
    </lineage>
</organism>
<evidence type="ECO:0000256" key="2">
    <source>
        <dbReference type="ARBA" id="ARBA00004236"/>
    </source>
</evidence>
<dbReference type="Pfam" id="PF00905">
    <property type="entry name" value="Transpeptidase"/>
    <property type="match status" value="1"/>
</dbReference>
<evidence type="ECO:0000256" key="4">
    <source>
        <dbReference type="ARBA" id="ARBA00022475"/>
    </source>
</evidence>
<dbReference type="InterPro" id="IPR036138">
    <property type="entry name" value="PBP_dimer_sf"/>
</dbReference>
<accession>A0AAE9IAS5</accession>
<evidence type="ECO:0000256" key="7">
    <source>
        <dbReference type="ARBA" id="ARBA00022984"/>
    </source>
</evidence>
<comment type="subcellular location">
    <subcellularLocation>
        <location evidence="2">Cell membrane</location>
    </subcellularLocation>
    <subcellularLocation>
        <location evidence="1">Membrane</location>
        <topology evidence="1">Single-pass membrane protein</topology>
    </subcellularLocation>
</comment>
<dbReference type="GO" id="GO:0009252">
    <property type="term" value="P:peptidoglycan biosynthetic process"/>
    <property type="evidence" value="ECO:0007669"/>
    <property type="project" value="UniProtKB-KW"/>
</dbReference>
<dbReference type="InterPro" id="IPR001460">
    <property type="entry name" value="PCN-bd_Tpept"/>
</dbReference>
<dbReference type="Pfam" id="PF03717">
    <property type="entry name" value="PBP_dimer"/>
    <property type="match status" value="1"/>
</dbReference>
<dbReference type="GO" id="GO:0008360">
    <property type="term" value="P:regulation of cell shape"/>
    <property type="evidence" value="ECO:0007669"/>
    <property type="project" value="UniProtKB-KW"/>
</dbReference>
<dbReference type="Gene3D" id="3.40.710.10">
    <property type="entry name" value="DD-peptidase/beta-lactamase superfamily"/>
    <property type="match status" value="1"/>
</dbReference>
<feature type="region of interest" description="Disordered" evidence="11">
    <location>
        <begin position="266"/>
        <end position="289"/>
    </location>
</feature>
<dbReference type="SUPFAM" id="SSF56519">
    <property type="entry name" value="Penicillin binding protein dimerisation domain"/>
    <property type="match status" value="1"/>
</dbReference>
<gene>
    <name evidence="15" type="ORF">MF626_004861</name>
</gene>
<keyword evidence="10" id="KW-0961">Cell wall biogenesis/degradation</keyword>
<dbReference type="GO" id="GO:0071972">
    <property type="term" value="F:peptidoglycan L,D-transpeptidase activity"/>
    <property type="evidence" value="ECO:0007669"/>
    <property type="project" value="TreeGrafter"/>
</dbReference>
<evidence type="ECO:0000256" key="6">
    <source>
        <dbReference type="ARBA" id="ARBA00022960"/>
    </source>
</evidence>
<evidence type="ECO:0000256" key="11">
    <source>
        <dbReference type="SAM" id="MobiDB-lite"/>
    </source>
</evidence>
<evidence type="ECO:0000256" key="1">
    <source>
        <dbReference type="ARBA" id="ARBA00004167"/>
    </source>
</evidence>
<keyword evidence="9 12" id="KW-0472">Membrane</keyword>
<evidence type="ECO:0000256" key="3">
    <source>
        <dbReference type="ARBA" id="ARBA00007171"/>
    </source>
</evidence>
<dbReference type="InterPro" id="IPR050515">
    <property type="entry name" value="Beta-lactam/transpept"/>
</dbReference>
<evidence type="ECO:0000256" key="10">
    <source>
        <dbReference type="ARBA" id="ARBA00023316"/>
    </source>
</evidence>
<evidence type="ECO:0000313" key="16">
    <source>
        <dbReference type="Proteomes" id="UP001055784"/>
    </source>
</evidence>
<dbReference type="PANTHER" id="PTHR30627:SF2">
    <property type="entry name" value="PEPTIDOGLYCAN D,D-TRANSPEPTIDASE MRDA"/>
    <property type="match status" value="1"/>
</dbReference>
<evidence type="ECO:0000259" key="14">
    <source>
        <dbReference type="Pfam" id="PF03717"/>
    </source>
</evidence>
<proteinExistence type="inferred from homology"/>
<evidence type="ECO:0000256" key="12">
    <source>
        <dbReference type="SAM" id="Phobius"/>
    </source>
</evidence>
<protein>
    <submittedName>
        <fullName evidence="15">Penicillin-binding transpeptidase domain-containing protein</fullName>
    </submittedName>
</protein>
<dbReference type="InterPro" id="IPR005311">
    <property type="entry name" value="PBP_dimer"/>
</dbReference>
<keyword evidence="7" id="KW-0573">Peptidoglycan synthesis</keyword>
<dbReference type="Proteomes" id="UP001055784">
    <property type="component" value="Chromosome"/>
</dbReference>
<evidence type="ECO:0000256" key="9">
    <source>
        <dbReference type="ARBA" id="ARBA00023136"/>
    </source>
</evidence>
<dbReference type="SUPFAM" id="SSF56601">
    <property type="entry name" value="beta-lactamase/transpeptidase-like"/>
    <property type="match status" value="1"/>
</dbReference>
<dbReference type="GO" id="GO:0008658">
    <property type="term" value="F:penicillin binding"/>
    <property type="evidence" value="ECO:0007669"/>
    <property type="project" value="InterPro"/>
</dbReference>
<dbReference type="AlphaFoldDB" id="A0AAE9IAS5"/>
<feature type="domain" description="Penicillin-binding protein dimerisation" evidence="14">
    <location>
        <begin position="68"/>
        <end position="273"/>
    </location>
</feature>
<dbReference type="Gene3D" id="3.90.1310.10">
    <property type="entry name" value="Penicillin-binding protein 2a (Domain 2)"/>
    <property type="match status" value="1"/>
</dbReference>
<keyword evidence="5 12" id="KW-0812">Transmembrane</keyword>
<comment type="similarity">
    <text evidence="3">Belongs to the transpeptidase family.</text>
</comment>
<evidence type="ECO:0000313" key="15">
    <source>
        <dbReference type="EMBL" id="URJ50392.2"/>
    </source>
</evidence>
<dbReference type="GO" id="GO:0005886">
    <property type="term" value="C:plasma membrane"/>
    <property type="evidence" value="ECO:0007669"/>
    <property type="project" value="UniProtKB-SubCell"/>
</dbReference>
<dbReference type="GO" id="GO:0071555">
    <property type="term" value="P:cell wall organization"/>
    <property type="evidence" value="ECO:0007669"/>
    <property type="project" value="UniProtKB-KW"/>
</dbReference>
<evidence type="ECO:0000259" key="13">
    <source>
        <dbReference type="Pfam" id="PF00905"/>
    </source>
</evidence>
<reference evidence="15" key="1">
    <citation type="submission" date="2022-11" db="EMBL/GenBank/DDBJ databases">
        <authorList>
            <person name="Vasilchenko N.G."/>
            <person name="Prazdnova E.V."/>
            <person name="Gorovtsov A.V."/>
            <person name="Chistyakov V.A."/>
            <person name="Pak M.L."/>
        </authorList>
    </citation>
    <scope>NUCLEOTIDE SEQUENCE</scope>
    <source>
        <strain evidence="15">R 4.5</strain>
    </source>
</reference>
<keyword evidence="6" id="KW-0133">Cell shape</keyword>
<feature type="domain" description="Penicillin-binding protein transpeptidase" evidence="13">
    <location>
        <begin position="329"/>
        <end position="664"/>
    </location>
</feature>
<dbReference type="InterPro" id="IPR012338">
    <property type="entry name" value="Beta-lactam/transpept-like"/>
</dbReference>
<sequence length="700" mass="78858">MRKIDNEQGKDNDSSDRKRFSFRINLFFFSSFIIFTVIIVRLAILQFVEGPQLKQQETSNVTKNVPLTPIRGTIYDSTGQNRLAYSTPVQSLYITLFKNYSDGMEEKRDNDKKLLPELEKMTQKLANRFAEYGNKDEPKMTPEQIMDTMDRNYQRFSGFTPRLIKTNLNKDEVAYFMQHKSEFPGVDVVEETVRHYDPDTVAVQTVGYIKSYKSARETLPKYKNIQKSMSTESDPGLIYTDNESVGFDGLEFQYQEQLRGKNGYKTVPIDPRNMSEGVDSVTPPQKGNNVYSTINKEIQVKTENAIMDQLRWLHSHAVSGKTHPYAKTGFAVAMEVDTGNVIAMASMPDYDANYWQTGTISKDKYEEIKHVYQNATIKNVGSGQSGQHPDSTVLLGSTIKPLSVLIGLEEGLFTTNTYYQDTGAAYFGRNNSSRVRNSSGHVYGSMDPATAIRHSSNAFMVDMVGKRLYNKYINNAAEDQGVNVWDRYMKEFGLGVSTGVDLPGEFRGWREYTSKSESALSKLAYASFGQQGKYTPMQLAQYTTMIATKGKRIEPHLVSQIKDTNGNVVQTFKPKVLNEVKFPDAYWNEVIRGMSTDVSAFNGFPYDFARKTGTSQQSVGRELKDNGVFIAFAPRQNPKLAVAVVIPEGGFGAWSAGPVARKIFDAYDEVYGLDGIPKKKLGIQQIMMESKIVRVNNKDS</sequence>
<dbReference type="PANTHER" id="PTHR30627">
    <property type="entry name" value="PEPTIDOGLYCAN D,D-TRANSPEPTIDASE"/>
    <property type="match status" value="1"/>
</dbReference>
<keyword evidence="8 12" id="KW-1133">Transmembrane helix</keyword>
<name>A0AAE9IAS5_PAEPO</name>
<evidence type="ECO:0000256" key="5">
    <source>
        <dbReference type="ARBA" id="ARBA00022692"/>
    </source>
</evidence>
<evidence type="ECO:0000256" key="8">
    <source>
        <dbReference type="ARBA" id="ARBA00022989"/>
    </source>
</evidence>